<comment type="function">
    <text evidence="2">Counteracts the endogenous Pycsar antiviral defense system. Phosphodiesterase that enables metal-dependent hydrolysis of host cyclic nucleotide Pycsar defense signals such as cCMP and cUMP.</text>
</comment>
<comment type="catalytic activity">
    <reaction evidence="3">
        <text>3',5'-cyclic UMP + H2O = UMP + H(+)</text>
        <dbReference type="Rhea" id="RHEA:70575"/>
        <dbReference type="ChEBI" id="CHEBI:15377"/>
        <dbReference type="ChEBI" id="CHEBI:15378"/>
        <dbReference type="ChEBI" id="CHEBI:57865"/>
        <dbReference type="ChEBI" id="CHEBI:184387"/>
    </reaction>
    <physiologicalReaction direction="left-to-right" evidence="3">
        <dbReference type="Rhea" id="RHEA:70576"/>
    </physiologicalReaction>
</comment>
<gene>
    <name evidence="5" type="ORF">Q5Y73_01985</name>
</gene>
<evidence type="ECO:0000259" key="4">
    <source>
        <dbReference type="SMART" id="SM00849"/>
    </source>
</evidence>
<accession>A0ABT9IUY3</accession>
<name>A0ABT9IUY3_9BACL</name>
<comment type="caution">
    <text evidence="5">The sequence shown here is derived from an EMBL/GenBank/DDBJ whole genome shotgun (WGS) entry which is preliminary data.</text>
</comment>
<dbReference type="PANTHER" id="PTHR42951:SF15">
    <property type="entry name" value="METALLO-BETA-LACTAMASE SUPERFAMILY PROTEIN"/>
    <property type="match status" value="1"/>
</dbReference>
<feature type="domain" description="Metallo-beta-lactamase" evidence="4">
    <location>
        <begin position="22"/>
        <end position="226"/>
    </location>
</feature>
<protein>
    <submittedName>
        <fullName evidence="5">MBL fold metallo-hydrolase</fullName>
    </submittedName>
</protein>
<dbReference type="Pfam" id="PF00753">
    <property type="entry name" value="Lactamase_B"/>
    <property type="match status" value="1"/>
</dbReference>
<dbReference type="SMART" id="SM00849">
    <property type="entry name" value="Lactamase_B"/>
    <property type="match status" value="1"/>
</dbReference>
<reference evidence="5 6" key="1">
    <citation type="submission" date="2023-08" db="EMBL/GenBank/DDBJ databases">
        <authorList>
            <person name="Park J.-S."/>
        </authorList>
    </citation>
    <scope>NUCLEOTIDE SEQUENCE [LARGE SCALE GENOMIC DNA]</scope>
    <source>
        <strain evidence="5 6">2205SS18-9</strain>
    </source>
</reference>
<evidence type="ECO:0000313" key="5">
    <source>
        <dbReference type="EMBL" id="MDP5272867.1"/>
    </source>
</evidence>
<sequence length="244" mass="27447">MHMSSNIKMLEIESNIMGQAIFIHPTLIWDQEMAVLVDTGYPGQREQFLKSFDPYNIPPEFLRKIIITHHDIDHIGSLPAFVSESPQKIEVLANALEKPHIQGEKGLLKLTEEALAKIDMLPEQWRNSLKPILLNPPNEKVDKIVTDEEELPYCGGIIVINTPGHTPGHISLYHKQSKTLIAGDALIVENGQLLGPDPEHTMNMDLALQSLKKFTTFDIETVICYHGGLYNVNVNKRITELTLS</sequence>
<dbReference type="SUPFAM" id="SSF56281">
    <property type="entry name" value="Metallo-hydrolase/oxidoreductase"/>
    <property type="match status" value="1"/>
</dbReference>
<evidence type="ECO:0000256" key="3">
    <source>
        <dbReference type="ARBA" id="ARBA00048505"/>
    </source>
</evidence>
<dbReference type="Proteomes" id="UP001231941">
    <property type="component" value="Unassembled WGS sequence"/>
</dbReference>
<dbReference type="EMBL" id="JAVAMP010000001">
    <property type="protein sequence ID" value="MDP5272867.1"/>
    <property type="molecule type" value="Genomic_DNA"/>
</dbReference>
<keyword evidence="6" id="KW-1185">Reference proteome</keyword>
<organism evidence="5 6">
    <name type="scientific">Chengkuizengella axinellae</name>
    <dbReference type="NCBI Taxonomy" id="3064388"/>
    <lineage>
        <taxon>Bacteria</taxon>
        <taxon>Bacillati</taxon>
        <taxon>Bacillota</taxon>
        <taxon>Bacilli</taxon>
        <taxon>Bacillales</taxon>
        <taxon>Paenibacillaceae</taxon>
        <taxon>Chengkuizengella</taxon>
    </lineage>
</organism>
<dbReference type="InterPro" id="IPR001279">
    <property type="entry name" value="Metallo-B-lactamas"/>
</dbReference>
<evidence type="ECO:0000256" key="1">
    <source>
        <dbReference type="ARBA" id="ARBA00034221"/>
    </source>
</evidence>
<dbReference type="PANTHER" id="PTHR42951">
    <property type="entry name" value="METALLO-BETA-LACTAMASE DOMAIN-CONTAINING"/>
    <property type="match status" value="1"/>
</dbReference>
<dbReference type="Gene3D" id="3.60.15.10">
    <property type="entry name" value="Ribonuclease Z/Hydroxyacylglutathione hydrolase-like"/>
    <property type="match status" value="1"/>
</dbReference>
<evidence type="ECO:0000256" key="2">
    <source>
        <dbReference type="ARBA" id="ARBA00034301"/>
    </source>
</evidence>
<dbReference type="CDD" id="cd07721">
    <property type="entry name" value="yflN-like_MBL-fold"/>
    <property type="match status" value="1"/>
</dbReference>
<proteinExistence type="predicted"/>
<evidence type="ECO:0000313" key="6">
    <source>
        <dbReference type="Proteomes" id="UP001231941"/>
    </source>
</evidence>
<dbReference type="InterPro" id="IPR050855">
    <property type="entry name" value="NDM-1-like"/>
</dbReference>
<comment type="catalytic activity">
    <reaction evidence="1">
        <text>3',5'-cyclic CMP + H2O = CMP + H(+)</text>
        <dbReference type="Rhea" id="RHEA:72675"/>
        <dbReference type="ChEBI" id="CHEBI:15377"/>
        <dbReference type="ChEBI" id="CHEBI:15378"/>
        <dbReference type="ChEBI" id="CHEBI:58003"/>
        <dbReference type="ChEBI" id="CHEBI:60377"/>
    </reaction>
    <physiologicalReaction direction="left-to-right" evidence="1">
        <dbReference type="Rhea" id="RHEA:72676"/>
    </physiologicalReaction>
</comment>
<dbReference type="InterPro" id="IPR036866">
    <property type="entry name" value="RibonucZ/Hydroxyglut_hydro"/>
</dbReference>